<protein>
    <submittedName>
        <fullName evidence="3">Uncharacterized protein</fullName>
    </submittedName>
</protein>
<name>A0ABR1RNH2_9PEZI</name>
<keyword evidence="4" id="KW-1185">Reference proteome</keyword>
<keyword evidence="2" id="KW-1133">Transmembrane helix</keyword>
<feature type="compositionally biased region" description="Polar residues" evidence="1">
    <location>
        <begin position="143"/>
        <end position="160"/>
    </location>
</feature>
<feature type="transmembrane region" description="Helical" evidence="2">
    <location>
        <begin position="170"/>
        <end position="194"/>
    </location>
</feature>
<gene>
    <name evidence="3" type="ORF">PG993_014611</name>
</gene>
<keyword evidence="2" id="KW-0472">Membrane</keyword>
<feature type="region of interest" description="Disordered" evidence="1">
    <location>
        <begin position="143"/>
        <end position="166"/>
    </location>
</feature>
<feature type="compositionally biased region" description="Basic and acidic residues" evidence="1">
    <location>
        <begin position="203"/>
        <end position="232"/>
    </location>
</feature>
<dbReference type="Proteomes" id="UP001444661">
    <property type="component" value="Unassembled WGS sequence"/>
</dbReference>
<keyword evidence="2" id="KW-0812">Transmembrane</keyword>
<dbReference type="PANTHER" id="PTHR38122">
    <property type="entry name" value="GLYCOPROTEIN X"/>
    <property type="match status" value="1"/>
</dbReference>
<comment type="caution">
    <text evidence="3">The sequence shown here is derived from an EMBL/GenBank/DDBJ whole genome shotgun (WGS) entry which is preliminary data.</text>
</comment>
<dbReference type="EMBL" id="JAQQWK010000014">
    <property type="protein sequence ID" value="KAK8016422.1"/>
    <property type="molecule type" value="Genomic_DNA"/>
</dbReference>
<proteinExistence type="predicted"/>
<evidence type="ECO:0000313" key="4">
    <source>
        <dbReference type="Proteomes" id="UP001444661"/>
    </source>
</evidence>
<organism evidence="3 4">
    <name type="scientific">Apiospora rasikravindrae</name>
    <dbReference type="NCBI Taxonomy" id="990691"/>
    <lineage>
        <taxon>Eukaryota</taxon>
        <taxon>Fungi</taxon>
        <taxon>Dikarya</taxon>
        <taxon>Ascomycota</taxon>
        <taxon>Pezizomycotina</taxon>
        <taxon>Sordariomycetes</taxon>
        <taxon>Xylariomycetidae</taxon>
        <taxon>Amphisphaeriales</taxon>
        <taxon>Apiosporaceae</taxon>
        <taxon>Apiospora</taxon>
    </lineage>
</organism>
<feature type="region of interest" description="Disordered" evidence="1">
    <location>
        <begin position="203"/>
        <end position="282"/>
    </location>
</feature>
<evidence type="ECO:0000313" key="3">
    <source>
        <dbReference type="EMBL" id="KAK8016422.1"/>
    </source>
</evidence>
<sequence>MSNLPQDGSIPSMCYASCKDYTYRLRTDDAYLEAQQEGKGPTLCSGDGPFQQAYAACVACAQEHASQLRTNDTYLAPGFAQYIDYCDMSGVLVTIILSAPVGNIILYETKTTRIDIPANFTATVTATTSGLSNIRTAADSTLATISPGTSTGSGQPTSIPDSGGGRRSQAWIAGPVLGSLAGAAIILVTVIFLFRRRKKLRIRGDDEPGDKSQLHSDCIPKPELENSEKKAPIELPGTDTAEAATQPHELPDIQNPAELEAPTTTAQEQSGQLDTANDRQGS</sequence>
<dbReference type="PANTHER" id="PTHR38122:SF1">
    <property type="entry name" value="GLYCOPROTEIN X"/>
    <property type="match status" value="1"/>
</dbReference>
<feature type="compositionally biased region" description="Polar residues" evidence="1">
    <location>
        <begin position="262"/>
        <end position="282"/>
    </location>
</feature>
<evidence type="ECO:0000256" key="1">
    <source>
        <dbReference type="SAM" id="MobiDB-lite"/>
    </source>
</evidence>
<evidence type="ECO:0000256" key="2">
    <source>
        <dbReference type="SAM" id="Phobius"/>
    </source>
</evidence>
<accession>A0ABR1RNH2</accession>
<reference evidence="3 4" key="1">
    <citation type="submission" date="2023-01" db="EMBL/GenBank/DDBJ databases">
        <title>Analysis of 21 Apiospora genomes using comparative genomics revels a genus with tremendous synthesis potential of carbohydrate active enzymes and secondary metabolites.</title>
        <authorList>
            <person name="Sorensen T."/>
        </authorList>
    </citation>
    <scope>NUCLEOTIDE SEQUENCE [LARGE SCALE GENOMIC DNA]</scope>
    <source>
        <strain evidence="3 4">CBS 33761</strain>
    </source>
</reference>